<comment type="subcellular location">
    <subcellularLocation>
        <location evidence="1 11">Cell outer membrane</location>
        <topology evidence="1 11">Multi-pass membrane protein</topology>
    </subcellularLocation>
</comment>
<evidence type="ECO:0000256" key="12">
    <source>
        <dbReference type="RuleBase" id="RU003357"/>
    </source>
</evidence>
<dbReference type="Gene3D" id="2.40.170.20">
    <property type="entry name" value="TonB-dependent receptor, beta-barrel domain"/>
    <property type="match status" value="1"/>
</dbReference>
<dbReference type="GO" id="GO:0009279">
    <property type="term" value="C:cell outer membrane"/>
    <property type="evidence" value="ECO:0007669"/>
    <property type="project" value="UniProtKB-SubCell"/>
</dbReference>
<evidence type="ECO:0000256" key="11">
    <source>
        <dbReference type="PROSITE-ProRule" id="PRU01360"/>
    </source>
</evidence>
<keyword evidence="17" id="KW-1185">Reference proteome</keyword>
<comment type="caution">
    <text evidence="16">The sequence shown here is derived from an EMBL/GenBank/DDBJ whole genome shotgun (WGS) entry which is preliminary data.</text>
</comment>
<evidence type="ECO:0000313" key="17">
    <source>
        <dbReference type="Proteomes" id="UP000530564"/>
    </source>
</evidence>
<feature type="domain" description="TonB-dependent receptor plug" evidence="15">
    <location>
        <begin position="54"/>
        <end position="165"/>
    </location>
</feature>
<name>A0A839ZX07_9CAUL</name>
<keyword evidence="7" id="KW-0406">Ion transport</keyword>
<organism evidence="16 17">
    <name type="scientific">Phenylobacterium haematophilum</name>
    <dbReference type="NCBI Taxonomy" id="98513"/>
    <lineage>
        <taxon>Bacteria</taxon>
        <taxon>Pseudomonadati</taxon>
        <taxon>Pseudomonadota</taxon>
        <taxon>Alphaproteobacteria</taxon>
        <taxon>Caulobacterales</taxon>
        <taxon>Caulobacteraceae</taxon>
        <taxon>Phenylobacterium</taxon>
    </lineage>
</organism>
<comment type="similarity">
    <text evidence="11 12">Belongs to the TonB-dependent receptor family.</text>
</comment>
<keyword evidence="6" id="KW-0408">Iron</keyword>
<evidence type="ECO:0000256" key="4">
    <source>
        <dbReference type="ARBA" id="ARBA00022496"/>
    </source>
</evidence>
<dbReference type="PANTHER" id="PTHR32552">
    <property type="entry name" value="FERRICHROME IRON RECEPTOR-RELATED"/>
    <property type="match status" value="1"/>
</dbReference>
<dbReference type="AlphaFoldDB" id="A0A839ZX07"/>
<evidence type="ECO:0000256" key="7">
    <source>
        <dbReference type="ARBA" id="ARBA00023065"/>
    </source>
</evidence>
<dbReference type="SUPFAM" id="SSF56935">
    <property type="entry name" value="Porins"/>
    <property type="match status" value="1"/>
</dbReference>
<dbReference type="Proteomes" id="UP000530564">
    <property type="component" value="Unassembled WGS sequence"/>
</dbReference>
<keyword evidence="2 11" id="KW-0813">Transport</keyword>
<proteinExistence type="inferred from homology"/>
<dbReference type="Pfam" id="PF00593">
    <property type="entry name" value="TonB_dep_Rec_b-barrel"/>
    <property type="match status" value="1"/>
</dbReference>
<dbReference type="InterPro" id="IPR039426">
    <property type="entry name" value="TonB-dep_rcpt-like"/>
</dbReference>
<keyword evidence="8 12" id="KW-0798">TonB box</keyword>
<dbReference type="RefSeq" id="WP_183769707.1">
    <property type="nucleotide sequence ID" value="NZ_JACIDK010000001.1"/>
</dbReference>
<evidence type="ECO:0000256" key="6">
    <source>
        <dbReference type="ARBA" id="ARBA00023004"/>
    </source>
</evidence>
<feature type="signal peptide" evidence="13">
    <location>
        <begin position="1"/>
        <end position="32"/>
    </location>
</feature>
<feature type="domain" description="TonB-dependent receptor-like beta-barrel" evidence="14">
    <location>
        <begin position="294"/>
        <end position="725"/>
    </location>
</feature>
<evidence type="ECO:0000259" key="14">
    <source>
        <dbReference type="Pfam" id="PF00593"/>
    </source>
</evidence>
<dbReference type="Pfam" id="PF07715">
    <property type="entry name" value="Plug"/>
    <property type="match status" value="1"/>
</dbReference>
<keyword evidence="13" id="KW-0732">Signal</keyword>
<dbReference type="GO" id="GO:0006826">
    <property type="term" value="P:iron ion transport"/>
    <property type="evidence" value="ECO:0007669"/>
    <property type="project" value="UniProtKB-KW"/>
</dbReference>
<evidence type="ECO:0000256" key="13">
    <source>
        <dbReference type="SAM" id="SignalP"/>
    </source>
</evidence>
<evidence type="ECO:0000313" key="16">
    <source>
        <dbReference type="EMBL" id="MBB3889707.1"/>
    </source>
</evidence>
<dbReference type="CDD" id="cd01347">
    <property type="entry name" value="ligand_gated_channel"/>
    <property type="match status" value="1"/>
</dbReference>
<dbReference type="InterPro" id="IPR012910">
    <property type="entry name" value="Plug_dom"/>
</dbReference>
<dbReference type="PANTHER" id="PTHR32552:SF81">
    <property type="entry name" value="TONB-DEPENDENT OUTER MEMBRANE RECEPTOR"/>
    <property type="match status" value="1"/>
</dbReference>
<reference evidence="16 17" key="1">
    <citation type="submission" date="2020-08" db="EMBL/GenBank/DDBJ databases">
        <title>Genomic Encyclopedia of Type Strains, Phase IV (KMG-IV): sequencing the most valuable type-strain genomes for metagenomic binning, comparative biology and taxonomic classification.</title>
        <authorList>
            <person name="Goeker M."/>
        </authorList>
    </citation>
    <scope>NUCLEOTIDE SEQUENCE [LARGE SCALE GENOMIC DNA]</scope>
    <source>
        <strain evidence="16 17">DSM 21793</strain>
    </source>
</reference>
<accession>A0A839ZX07</accession>
<feature type="chain" id="PRO_5032497619" evidence="13">
    <location>
        <begin position="33"/>
        <end position="763"/>
    </location>
</feature>
<keyword evidence="16" id="KW-0675">Receptor</keyword>
<keyword evidence="10 11" id="KW-0998">Cell outer membrane</keyword>
<evidence type="ECO:0000256" key="5">
    <source>
        <dbReference type="ARBA" id="ARBA00022692"/>
    </source>
</evidence>
<gene>
    <name evidence="16" type="ORF">GGQ61_000404</name>
</gene>
<sequence>MSVQRSSGLGRSFRGALLGASATVAVASPALAQSTQPPAVEEVVVTALKRATNLQDTPISISAVTSETIANSGVQSIADLGATVPGLTFVNSGPSFSRVVIRGINAAGEPTVGVYYDETPVTGSIGAGNNAGGSTPELRLFDVERVEVLRGPQGTLYGSGSMGGTLRTIYKKPSYVFETALDGSLSKTEGAGDWNYEAQGMVNIPLAQDKAALRVVGFYREAAGYIDNTYLNDSDVNEMETWGGRALLRLEPTENLTIDLAAYINRTEAEAPSWFPAVGEYKSDARTQLPQTDDLDLYSATANLDLGPVTAVGSVAYMRRELMSTQDVTQFMQGFRTPARCQALYNRGAACSTGQLSAYYAYVDSQYPSVLKPQQKMDTYTAELRFTSNYESALQWTAGGFFSDRKTVVWNPQVGVDPRNGALYEPEVVLTGRIIDDTLKQYAVFGELSFDVNEQLNLTAGARYFKYTKDIIGETLVPSILVGAVVTPPTTVQSEETGWVYRFNGSYKITSDVMLYAEASQGYRPGGANQVLGLPGNLTPYASDQLWNYEVGVKSAFWDRRATLNADVFQIDWSDMQVRILTPNGAFSYIGNAGKARIRGLEVEGAVNPISGLSITGNFSVMEAELTEDQPGGGTTIPNAGLKGDRIPYVPKFQGAISAQYVWPLTEGLNGFARVDYNHMGSSYNELRTSYVYARKIDAYDLVNTRVGVESDGGGWGAYLFVTNLFDEAAIFSKSVGATSAGRTSVFSAPPRTIGVNLRKTFQ</sequence>
<evidence type="ECO:0000256" key="9">
    <source>
        <dbReference type="ARBA" id="ARBA00023136"/>
    </source>
</evidence>
<dbReference type="EMBL" id="JACIDK010000001">
    <property type="protein sequence ID" value="MBB3889707.1"/>
    <property type="molecule type" value="Genomic_DNA"/>
</dbReference>
<evidence type="ECO:0000256" key="10">
    <source>
        <dbReference type="ARBA" id="ARBA00023237"/>
    </source>
</evidence>
<dbReference type="InterPro" id="IPR000531">
    <property type="entry name" value="Beta-barrel_TonB"/>
</dbReference>
<dbReference type="InterPro" id="IPR036942">
    <property type="entry name" value="Beta-barrel_TonB_sf"/>
</dbReference>
<evidence type="ECO:0000256" key="3">
    <source>
        <dbReference type="ARBA" id="ARBA00022452"/>
    </source>
</evidence>
<dbReference type="PROSITE" id="PS52016">
    <property type="entry name" value="TONB_DEPENDENT_REC_3"/>
    <property type="match status" value="1"/>
</dbReference>
<keyword evidence="9 11" id="KW-0472">Membrane</keyword>
<evidence type="ECO:0000256" key="8">
    <source>
        <dbReference type="ARBA" id="ARBA00023077"/>
    </source>
</evidence>
<keyword evidence="4" id="KW-0410">Iron transport</keyword>
<evidence type="ECO:0000259" key="15">
    <source>
        <dbReference type="Pfam" id="PF07715"/>
    </source>
</evidence>
<keyword evidence="5 11" id="KW-0812">Transmembrane</keyword>
<evidence type="ECO:0000256" key="1">
    <source>
        <dbReference type="ARBA" id="ARBA00004571"/>
    </source>
</evidence>
<evidence type="ECO:0000256" key="2">
    <source>
        <dbReference type="ARBA" id="ARBA00022448"/>
    </source>
</evidence>
<protein>
    <submittedName>
        <fullName evidence="16">Outer membrane receptor protein involved in Fe transport</fullName>
    </submittedName>
</protein>
<keyword evidence="3 11" id="KW-1134">Transmembrane beta strand</keyword>